<gene>
    <name evidence="1" type="ORF">UQ64_03425</name>
</gene>
<name>A0A0W1APJ2_9BACL</name>
<evidence type="ECO:0000313" key="1">
    <source>
        <dbReference type="EMBL" id="KTD83192.1"/>
    </source>
</evidence>
<sequence length="97" mass="11248">MHHALHKEMNKGLHRFLQRYDSDELLLLIQAFEDTLEASWVHSEAVAEEELLNAGESIEAMENDEMGQIIDMLNQLDTRNLEKAKAILQDVFFTSFE</sequence>
<proteinExistence type="predicted"/>
<reference evidence="1 2" key="1">
    <citation type="journal article" date="2015" name="Int. Biodeterior. Biodegradation">
        <title>Physiological and genetic screening methods for the isolation of methyl tert-butyl ether-degrading bacteria for bioremediation purposes.</title>
        <authorList>
            <person name="Guisado I.M."/>
            <person name="Purswani J."/>
            <person name="Gonzalez Lopez J."/>
            <person name="Pozo C."/>
        </authorList>
    </citation>
    <scope>NUCLEOTIDE SEQUENCE [LARGE SCALE GENOMIC DNA]</scope>
    <source>
        <strain evidence="1 2">SH7</strain>
    </source>
</reference>
<keyword evidence="2" id="KW-1185">Reference proteome</keyword>
<accession>A0A0W1APJ2</accession>
<organism evidence="1 2">
    <name type="scientific">Paenibacillus etheri</name>
    <dbReference type="NCBI Taxonomy" id="1306852"/>
    <lineage>
        <taxon>Bacteria</taxon>
        <taxon>Bacillati</taxon>
        <taxon>Bacillota</taxon>
        <taxon>Bacilli</taxon>
        <taxon>Bacillales</taxon>
        <taxon>Paenibacillaceae</taxon>
        <taxon>Paenibacillus</taxon>
    </lineage>
</organism>
<comment type="caution">
    <text evidence="1">The sequence shown here is derived from an EMBL/GenBank/DDBJ whole genome shotgun (WGS) entry which is preliminary data.</text>
</comment>
<evidence type="ECO:0000313" key="2">
    <source>
        <dbReference type="Proteomes" id="UP000054709"/>
    </source>
</evidence>
<protein>
    <submittedName>
        <fullName evidence="1">Uncharacterized protein</fullName>
    </submittedName>
</protein>
<dbReference type="AlphaFoldDB" id="A0A0W1APJ2"/>
<dbReference type="EMBL" id="LCZJ02000098">
    <property type="protein sequence ID" value="KTD83192.1"/>
    <property type="molecule type" value="Genomic_DNA"/>
</dbReference>
<dbReference type="Proteomes" id="UP000054709">
    <property type="component" value="Unassembled WGS sequence"/>
</dbReference>
<dbReference type="RefSeq" id="WP_060626985.1">
    <property type="nucleotide sequence ID" value="NZ_LCZJ02000098.1"/>
</dbReference>